<dbReference type="STRING" id="66851.MBORA_13590"/>
<keyword evidence="2" id="KW-1185">Reference proteome</keyword>
<evidence type="ECO:0000313" key="1">
    <source>
        <dbReference type="EMBL" id="KZX11940.1"/>
    </source>
</evidence>
<sequence length="136" mass="14902">MNVTKTQNAGKRLIKNTAKLDKKIEAIGYMPLENVVVKPDVVVILGKAKQIFNLIRANTYNKGERLENSVSGTQSLCGDIIINTYLNNKLNISYGCIGSRLASDLKDNEIAIGIPISKLEEITTSLKITKIPALTE</sequence>
<dbReference type="EMBL" id="LWMU01000080">
    <property type="protein sequence ID" value="KZX11940.1"/>
    <property type="molecule type" value="Genomic_DNA"/>
</dbReference>
<proteinExistence type="predicted"/>
<organism evidence="1 2">
    <name type="scientific">Methanobrevibacter oralis</name>
    <dbReference type="NCBI Taxonomy" id="66851"/>
    <lineage>
        <taxon>Archaea</taxon>
        <taxon>Methanobacteriati</taxon>
        <taxon>Methanobacteriota</taxon>
        <taxon>Methanomada group</taxon>
        <taxon>Methanobacteria</taxon>
        <taxon>Methanobacteriales</taxon>
        <taxon>Methanobacteriaceae</taxon>
        <taxon>Methanobrevibacter</taxon>
    </lineage>
</organism>
<name>A0A162FLV7_METOA</name>
<protein>
    <submittedName>
        <fullName evidence="1">Uncharacterized protein</fullName>
    </submittedName>
</protein>
<dbReference type="Pfam" id="PF02596">
    <property type="entry name" value="DUF169"/>
    <property type="match status" value="1"/>
</dbReference>
<comment type="caution">
    <text evidence="1">The sequence shown here is derived from an EMBL/GenBank/DDBJ whole genome shotgun (WGS) entry which is preliminary data.</text>
</comment>
<evidence type="ECO:0000313" key="2">
    <source>
        <dbReference type="Proteomes" id="UP000077428"/>
    </source>
</evidence>
<reference evidence="2" key="1">
    <citation type="journal article" date="2016" name="Genome Announc.">
        <title>Draft Genome Sequences of Methanobrevibacter curvatus DSM11111, Methanobrevibacter cuticularis DSM11139, Methanobrevibacter filiformis DSM11501, and Methanobrevibacter oralis DSM7256.</title>
        <authorList>
            <person name="Poehlein A."/>
            <person name="Seedorf H."/>
        </authorList>
    </citation>
    <scope>NUCLEOTIDE SEQUENCE [LARGE SCALE GENOMIC DNA]</scope>
    <source>
        <strain evidence="2">DSM 7256 / JCM 30027 / ZR</strain>
    </source>
</reference>
<dbReference type="AlphaFoldDB" id="A0A162FLV7"/>
<dbReference type="PATRIC" id="fig|66851.6.peg.1477"/>
<gene>
    <name evidence="1" type="ORF">MBORA_13590</name>
</gene>
<dbReference type="PANTHER" id="PTHR37954:SF3">
    <property type="entry name" value="DUF169 DOMAIN-CONTAINING PROTEIN"/>
    <property type="match status" value="1"/>
</dbReference>
<dbReference type="InterPro" id="IPR003748">
    <property type="entry name" value="DUF169"/>
</dbReference>
<accession>A0A162FLV7</accession>
<dbReference type="PANTHER" id="PTHR37954">
    <property type="entry name" value="BLL4979 PROTEIN"/>
    <property type="match status" value="1"/>
</dbReference>
<dbReference type="Proteomes" id="UP000077428">
    <property type="component" value="Unassembled WGS sequence"/>
</dbReference>